<feature type="non-terminal residue" evidence="1">
    <location>
        <position position="98"/>
    </location>
</feature>
<evidence type="ECO:0000313" key="1">
    <source>
        <dbReference type="EMBL" id="CAG8816463.1"/>
    </source>
</evidence>
<keyword evidence="2" id="KW-1185">Reference proteome</keyword>
<gene>
    <name evidence="1" type="ORF">GMARGA_LOCUS26550</name>
</gene>
<name>A0ABN7W5H9_GIGMA</name>
<dbReference type="EMBL" id="CAJVQB010031108">
    <property type="protein sequence ID" value="CAG8816463.1"/>
    <property type="molecule type" value="Genomic_DNA"/>
</dbReference>
<proteinExistence type="predicted"/>
<comment type="caution">
    <text evidence="1">The sequence shown here is derived from an EMBL/GenBank/DDBJ whole genome shotgun (WGS) entry which is preliminary data.</text>
</comment>
<sequence>MYNNLRNKADQVQFNFQNVAVDLKKSKILYKALLQVLKNKIGDCIDKKKRIANLQMLIDYLEELIEIVKSSNSNKEKINVNLIGIIRKIKKELSLLKC</sequence>
<evidence type="ECO:0000313" key="2">
    <source>
        <dbReference type="Proteomes" id="UP000789901"/>
    </source>
</evidence>
<reference evidence="1 2" key="1">
    <citation type="submission" date="2021-06" db="EMBL/GenBank/DDBJ databases">
        <authorList>
            <person name="Kallberg Y."/>
            <person name="Tangrot J."/>
            <person name="Rosling A."/>
        </authorList>
    </citation>
    <scope>NUCLEOTIDE SEQUENCE [LARGE SCALE GENOMIC DNA]</scope>
    <source>
        <strain evidence="1 2">120-4 pot B 10/14</strain>
    </source>
</reference>
<protein>
    <submittedName>
        <fullName evidence="1">6007_t:CDS:1</fullName>
    </submittedName>
</protein>
<accession>A0ABN7W5H9</accession>
<organism evidence="1 2">
    <name type="scientific">Gigaspora margarita</name>
    <dbReference type="NCBI Taxonomy" id="4874"/>
    <lineage>
        <taxon>Eukaryota</taxon>
        <taxon>Fungi</taxon>
        <taxon>Fungi incertae sedis</taxon>
        <taxon>Mucoromycota</taxon>
        <taxon>Glomeromycotina</taxon>
        <taxon>Glomeromycetes</taxon>
        <taxon>Diversisporales</taxon>
        <taxon>Gigasporaceae</taxon>
        <taxon>Gigaspora</taxon>
    </lineage>
</organism>
<dbReference type="Proteomes" id="UP000789901">
    <property type="component" value="Unassembled WGS sequence"/>
</dbReference>